<dbReference type="Proteomes" id="UP000250266">
    <property type="component" value="Unassembled WGS sequence"/>
</dbReference>
<proteinExistence type="predicted"/>
<organism evidence="1 2">
    <name type="scientific">Lepidopterella palustris CBS 459.81</name>
    <dbReference type="NCBI Taxonomy" id="1314670"/>
    <lineage>
        <taxon>Eukaryota</taxon>
        <taxon>Fungi</taxon>
        <taxon>Dikarya</taxon>
        <taxon>Ascomycota</taxon>
        <taxon>Pezizomycotina</taxon>
        <taxon>Dothideomycetes</taxon>
        <taxon>Pleosporomycetidae</taxon>
        <taxon>Mytilinidiales</taxon>
        <taxon>Argynnaceae</taxon>
        <taxon>Lepidopterella</taxon>
    </lineage>
</organism>
<dbReference type="OrthoDB" id="3799462at2759"/>
<evidence type="ECO:0000313" key="1">
    <source>
        <dbReference type="EMBL" id="OCK74899.1"/>
    </source>
</evidence>
<gene>
    <name evidence="1" type="ORF">K432DRAFT_409483</name>
</gene>
<keyword evidence="2" id="KW-1185">Reference proteome</keyword>
<dbReference type="EMBL" id="KV745396">
    <property type="protein sequence ID" value="OCK74899.1"/>
    <property type="molecule type" value="Genomic_DNA"/>
</dbReference>
<sequence>MGGKCKLGNIIGQEPAARSWASATNILRILRATVNVNATNCRGQTFMILLDPAGFKPSIATNVNAAVDFISLVYELEERRFDFAHRDHEGRNCMSLLVAHPNFRIELLRLLFIFISLDRTLYEDFRSALSPEYEFDGPAVQFKKMKNPAGEHRHGRNEMHRSPINPKEYFRGARFWSPTNLIGRQQARQENARRTRVLALIGTRSVVNNFDLHGHMS</sequence>
<name>A0A8E2JAK9_9PEZI</name>
<protein>
    <submittedName>
        <fullName evidence="1">Uncharacterized protein</fullName>
    </submittedName>
</protein>
<evidence type="ECO:0000313" key="2">
    <source>
        <dbReference type="Proteomes" id="UP000250266"/>
    </source>
</evidence>
<accession>A0A8E2JAK9</accession>
<dbReference type="AlphaFoldDB" id="A0A8E2JAK9"/>
<reference evidence="1 2" key="1">
    <citation type="journal article" date="2016" name="Nat. Commun.">
        <title>Ectomycorrhizal ecology is imprinted in the genome of the dominant symbiotic fungus Cenococcum geophilum.</title>
        <authorList>
            <consortium name="DOE Joint Genome Institute"/>
            <person name="Peter M."/>
            <person name="Kohler A."/>
            <person name="Ohm R.A."/>
            <person name="Kuo A."/>
            <person name="Krutzmann J."/>
            <person name="Morin E."/>
            <person name="Arend M."/>
            <person name="Barry K.W."/>
            <person name="Binder M."/>
            <person name="Choi C."/>
            <person name="Clum A."/>
            <person name="Copeland A."/>
            <person name="Grisel N."/>
            <person name="Haridas S."/>
            <person name="Kipfer T."/>
            <person name="LaButti K."/>
            <person name="Lindquist E."/>
            <person name="Lipzen A."/>
            <person name="Maire R."/>
            <person name="Meier B."/>
            <person name="Mihaltcheva S."/>
            <person name="Molinier V."/>
            <person name="Murat C."/>
            <person name="Poggeler S."/>
            <person name="Quandt C.A."/>
            <person name="Sperisen C."/>
            <person name="Tritt A."/>
            <person name="Tisserant E."/>
            <person name="Crous P.W."/>
            <person name="Henrissat B."/>
            <person name="Nehls U."/>
            <person name="Egli S."/>
            <person name="Spatafora J.W."/>
            <person name="Grigoriev I.V."/>
            <person name="Martin F.M."/>
        </authorList>
    </citation>
    <scope>NUCLEOTIDE SEQUENCE [LARGE SCALE GENOMIC DNA]</scope>
    <source>
        <strain evidence="1 2">CBS 459.81</strain>
    </source>
</reference>